<dbReference type="EMBL" id="QZCG01000006">
    <property type="protein sequence ID" value="RJE85415.1"/>
    <property type="molecule type" value="Genomic_DNA"/>
</dbReference>
<dbReference type="AlphaFoldDB" id="A0A418SWY2"/>
<gene>
    <name evidence="1" type="ORF">D3P04_10435</name>
</gene>
<evidence type="ECO:0000313" key="1">
    <source>
        <dbReference type="EMBL" id="RJE85415.1"/>
    </source>
</evidence>
<reference evidence="2" key="1">
    <citation type="submission" date="2018-09" db="EMBL/GenBank/DDBJ databases">
        <title>Acidovorax cavernicola nov. sp. isolated from Gruta de las Maravillas (Aracena, Spain).</title>
        <authorList>
            <person name="Jurado V."/>
            <person name="Gutierrez-Patricio S."/>
            <person name="Gonzalez-Pimentel J.L."/>
            <person name="Miller A.Z."/>
            <person name="Laiz L."/>
            <person name="Saiz-Jimenez C."/>
        </authorList>
    </citation>
    <scope>NUCLEOTIDE SEQUENCE [LARGE SCALE GENOMIC DNA]</scope>
    <source>
        <strain evidence="2">1011MAR3C25</strain>
    </source>
</reference>
<comment type="caution">
    <text evidence="1">The sequence shown here is derived from an EMBL/GenBank/DDBJ whole genome shotgun (WGS) entry which is preliminary data.</text>
</comment>
<evidence type="ECO:0000313" key="2">
    <source>
        <dbReference type="Proteomes" id="UP000284202"/>
    </source>
</evidence>
<proteinExistence type="predicted"/>
<organism evidence="1 2">
    <name type="scientific">Paracoccus onubensis</name>
    <dbReference type="NCBI Taxonomy" id="1675788"/>
    <lineage>
        <taxon>Bacteria</taxon>
        <taxon>Pseudomonadati</taxon>
        <taxon>Pseudomonadota</taxon>
        <taxon>Alphaproteobacteria</taxon>
        <taxon>Rhodobacterales</taxon>
        <taxon>Paracoccaceae</taxon>
        <taxon>Paracoccus</taxon>
    </lineage>
</organism>
<accession>A0A418SWY2</accession>
<name>A0A418SWY2_9RHOB</name>
<keyword evidence="2" id="KW-1185">Reference proteome</keyword>
<protein>
    <submittedName>
        <fullName evidence="1">Uncharacterized protein</fullName>
    </submittedName>
</protein>
<dbReference type="Proteomes" id="UP000284202">
    <property type="component" value="Unassembled WGS sequence"/>
</dbReference>
<sequence>MTLNPTPERLTDDMATAIGHAVAGFGFLEEALKRAIFSLTRQGLGEDASENELEKWLQRMEDIADDTLGTLIDSFIATIKHARVDDRHILTEELSELRLKRNLLCHASWRPGSKPGYWHPTFINTRGERYPDEMNADEVDAIHKRTQKIARRVVSIMRATGIEGELAGDEEDQGISNKSG</sequence>